<accession>A0A6J6H0Y1</accession>
<dbReference type="AlphaFoldDB" id="A0A6J6H0Y1"/>
<protein>
    <submittedName>
        <fullName evidence="1">Unannotated protein</fullName>
    </submittedName>
</protein>
<evidence type="ECO:0000313" key="1">
    <source>
        <dbReference type="EMBL" id="CAB4606340.1"/>
    </source>
</evidence>
<organism evidence="1">
    <name type="scientific">freshwater metagenome</name>
    <dbReference type="NCBI Taxonomy" id="449393"/>
    <lineage>
        <taxon>unclassified sequences</taxon>
        <taxon>metagenomes</taxon>
        <taxon>ecological metagenomes</taxon>
    </lineage>
</organism>
<dbReference type="EMBL" id="CAEZZK010000093">
    <property type="protein sequence ID" value="CAB4759038.1"/>
    <property type="molecule type" value="Genomic_DNA"/>
</dbReference>
<dbReference type="EMBL" id="CAEZUN010000126">
    <property type="protein sequence ID" value="CAB4606340.1"/>
    <property type="molecule type" value="Genomic_DNA"/>
</dbReference>
<sequence length="46" mass="5311">MIQFDSYEDVLKNNDLEVPKKGSDDWPENLEIKFADLNVVREISVG</sequence>
<reference evidence="1" key="1">
    <citation type="submission" date="2020-05" db="EMBL/GenBank/DDBJ databases">
        <authorList>
            <person name="Chiriac C."/>
            <person name="Salcher M."/>
            <person name="Ghai R."/>
            <person name="Kavagutti S V."/>
        </authorList>
    </citation>
    <scope>NUCLEOTIDE SEQUENCE</scope>
</reference>
<proteinExistence type="predicted"/>
<gene>
    <name evidence="1" type="ORF">UFOPK1826_01008</name>
    <name evidence="2" type="ORF">UFOPK2855_00569</name>
</gene>
<name>A0A6J6H0Y1_9ZZZZ</name>
<evidence type="ECO:0000313" key="2">
    <source>
        <dbReference type="EMBL" id="CAB4759038.1"/>
    </source>
</evidence>